<reference evidence="4" key="1">
    <citation type="journal article" date="2024" name="IScience">
        <title>Strigolactones Initiate the Formation of Haustorium-like Structures in Castilleja.</title>
        <authorList>
            <person name="Buerger M."/>
            <person name="Peterson D."/>
            <person name="Chory J."/>
        </authorList>
    </citation>
    <scope>NUCLEOTIDE SEQUENCE [LARGE SCALE GENOMIC DNA]</scope>
</reference>
<evidence type="ECO:0000313" key="4">
    <source>
        <dbReference type="Proteomes" id="UP001632038"/>
    </source>
</evidence>
<dbReference type="InterPro" id="IPR036322">
    <property type="entry name" value="WD40_repeat_dom_sf"/>
</dbReference>
<dbReference type="InterPro" id="IPR045151">
    <property type="entry name" value="DCAF8"/>
</dbReference>
<evidence type="ECO:0000313" key="3">
    <source>
        <dbReference type="EMBL" id="KAL3622399.1"/>
    </source>
</evidence>
<comment type="caution">
    <text evidence="3">The sequence shown here is derived from an EMBL/GenBank/DDBJ whole genome shotgun (WGS) entry which is preliminary data.</text>
</comment>
<proteinExistence type="predicted"/>
<keyword evidence="1" id="KW-0853">WD repeat</keyword>
<dbReference type="SUPFAM" id="SSF50978">
    <property type="entry name" value="WD40 repeat-like"/>
    <property type="match status" value="1"/>
</dbReference>
<keyword evidence="3" id="KW-0808">Transferase</keyword>
<sequence>MKFVTGGELFDKTGHEKSFIQGYLPFDESDLPSLYNKINAAQFSCPFWFSPAATSLIHKILDPNPESINILSYAIRKLMHFIGTGHSANIFCIKFSPETSDELVVFGTADAEVMVTLDNKHLILPAPEKKYFYFLLIQVIMHVTSSWKPYMVWSAGQDGTLRHHDLHEGVSCPSGSSHQECRNILVRPTIHEIHNFTRSAFDFAKQMASRPANSSPRLIPVVVGFEACTVQKEGESNEAVMERAICSRRLIRYTCTHVQ</sequence>
<gene>
    <name evidence="3" type="primary">SOS2_2</name>
    <name evidence="3" type="ORF">CASFOL_033810</name>
</gene>
<dbReference type="Gene3D" id="1.10.510.10">
    <property type="entry name" value="Transferase(Phosphotransferase) domain 1"/>
    <property type="match status" value="1"/>
</dbReference>
<dbReference type="PANTHER" id="PTHR15574">
    <property type="entry name" value="WD REPEAT DOMAIN-CONTAINING FAMILY"/>
    <property type="match status" value="1"/>
</dbReference>
<name>A0ABD3BYU2_9LAMI</name>
<keyword evidence="2" id="KW-0677">Repeat</keyword>
<dbReference type="PANTHER" id="PTHR15574:SF40">
    <property type="entry name" value="WD AND TETRATRICOPEPTIDE REPEATS PROTEIN 1"/>
    <property type="match status" value="1"/>
</dbReference>
<protein>
    <submittedName>
        <fullName evidence="3">Son of sevenless 2</fullName>
        <ecNumber evidence="3">2.7.11.11</ecNumber>
    </submittedName>
</protein>
<keyword evidence="4" id="KW-1185">Reference proteome</keyword>
<dbReference type="EMBL" id="JAVIJP010000060">
    <property type="protein sequence ID" value="KAL3622399.1"/>
    <property type="molecule type" value="Genomic_DNA"/>
</dbReference>
<dbReference type="Proteomes" id="UP001632038">
    <property type="component" value="Unassembled WGS sequence"/>
</dbReference>
<organism evidence="3 4">
    <name type="scientific">Castilleja foliolosa</name>
    <dbReference type="NCBI Taxonomy" id="1961234"/>
    <lineage>
        <taxon>Eukaryota</taxon>
        <taxon>Viridiplantae</taxon>
        <taxon>Streptophyta</taxon>
        <taxon>Embryophyta</taxon>
        <taxon>Tracheophyta</taxon>
        <taxon>Spermatophyta</taxon>
        <taxon>Magnoliopsida</taxon>
        <taxon>eudicotyledons</taxon>
        <taxon>Gunneridae</taxon>
        <taxon>Pentapetalae</taxon>
        <taxon>asterids</taxon>
        <taxon>lamiids</taxon>
        <taxon>Lamiales</taxon>
        <taxon>Orobanchaceae</taxon>
        <taxon>Pedicularideae</taxon>
        <taxon>Castillejinae</taxon>
        <taxon>Castilleja</taxon>
    </lineage>
</organism>
<dbReference type="AlphaFoldDB" id="A0ABD3BYU2"/>
<dbReference type="EC" id="2.7.11.11" evidence="3"/>
<evidence type="ECO:0000256" key="1">
    <source>
        <dbReference type="ARBA" id="ARBA00022574"/>
    </source>
</evidence>
<dbReference type="GO" id="GO:0004691">
    <property type="term" value="F:cAMP-dependent protein kinase activity"/>
    <property type="evidence" value="ECO:0007669"/>
    <property type="project" value="UniProtKB-EC"/>
</dbReference>
<accession>A0ABD3BYU2</accession>
<evidence type="ECO:0000256" key="2">
    <source>
        <dbReference type="ARBA" id="ARBA00022737"/>
    </source>
</evidence>